<comment type="cofactor">
    <cofactor evidence="5">
        <name>Mg(2+)</name>
        <dbReference type="ChEBI" id="CHEBI:18420"/>
    </cofactor>
</comment>
<comment type="similarity">
    <text evidence="5">Belongs to the PINc/VapC protein family.</text>
</comment>
<dbReference type="HAMAP" id="MF_00265">
    <property type="entry name" value="VapC_Nob1"/>
    <property type="match status" value="1"/>
</dbReference>
<dbReference type="EMBL" id="LRPB01000023">
    <property type="protein sequence ID" value="KYG84289.1"/>
    <property type="molecule type" value="Genomic_DNA"/>
</dbReference>
<dbReference type="SUPFAM" id="SSF88723">
    <property type="entry name" value="PIN domain-like"/>
    <property type="match status" value="1"/>
</dbReference>
<dbReference type="GO" id="GO:0016787">
    <property type="term" value="F:hydrolase activity"/>
    <property type="evidence" value="ECO:0007669"/>
    <property type="project" value="UniProtKB-KW"/>
</dbReference>
<reference evidence="7 8" key="1">
    <citation type="submission" date="2016-01" db="EMBL/GenBank/DDBJ databases">
        <title>Genome sequencing of Roseivirga seohaensis SW-152.</title>
        <authorList>
            <person name="Selvaratnam C."/>
            <person name="Thevarajoo S."/>
            <person name="Goh K.M."/>
            <person name="Ee R."/>
            <person name="Chan K.-G."/>
            <person name="Chong C.S."/>
        </authorList>
    </citation>
    <scope>NUCLEOTIDE SEQUENCE [LARGE SCALE GENOMIC DNA]</scope>
    <source>
        <strain evidence="7 8">SW-152</strain>
    </source>
</reference>
<evidence type="ECO:0000313" key="7">
    <source>
        <dbReference type="EMBL" id="KYG84289.1"/>
    </source>
</evidence>
<sequence length="122" mass="13433">MSGNKLLLDTNILLYLLAGDQTLVDILQGKNIYISFITELELLSYNLNASEKGDIEALLSECIIVDINSGIKKDTIQIRQAFGLKLPDAIIAATSQYLDIPLISADKGFGKVDSLNLVRYEK</sequence>
<dbReference type="RefSeq" id="WP_062301095.1">
    <property type="nucleotide sequence ID" value="NZ_LRPB01000023.1"/>
</dbReference>
<dbReference type="Proteomes" id="UP000075663">
    <property type="component" value="Unassembled WGS sequence"/>
</dbReference>
<organism evidence="7 8">
    <name type="scientific">Roseivirga seohaensis</name>
    <dbReference type="NCBI Taxonomy" id="1914963"/>
    <lineage>
        <taxon>Bacteria</taxon>
        <taxon>Pseudomonadati</taxon>
        <taxon>Bacteroidota</taxon>
        <taxon>Cytophagia</taxon>
        <taxon>Cytophagales</taxon>
        <taxon>Roseivirgaceae</taxon>
        <taxon>Roseivirga</taxon>
    </lineage>
</organism>
<feature type="binding site" evidence="5">
    <location>
        <position position="9"/>
    </location>
    <ligand>
        <name>Mg(2+)</name>
        <dbReference type="ChEBI" id="CHEBI:18420"/>
    </ligand>
</feature>
<dbReference type="GO" id="GO:0004540">
    <property type="term" value="F:RNA nuclease activity"/>
    <property type="evidence" value="ECO:0007669"/>
    <property type="project" value="InterPro"/>
</dbReference>
<proteinExistence type="inferred from homology"/>
<dbReference type="GO" id="GO:0090729">
    <property type="term" value="F:toxin activity"/>
    <property type="evidence" value="ECO:0007669"/>
    <property type="project" value="UniProtKB-KW"/>
</dbReference>
<keyword evidence="3 5" id="KW-0479">Metal-binding</keyword>
<keyword evidence="5" id="KW-0460">Magnesium</keyword>
<dbReference type="CDD" id="cd18738">
    <property type="entry name" value="PIN_VapC4-5_FitB-like"/>
    <property type="match status" value="1"/>
</dbReference>
<dbReference type="Pfam" id="PF01850">
    <property type="entry name" value="PIN"/>
    <property type="match status" value="1"/>
</dbReference>
<dbReference type="InterPro" id="IPR002716">
    <property type="entry name" value="PIN_dom"/>
</dbReference>
<keyword evidence="1 5" id="KW-1277">Toxin-antitoxin system</keyword>
<evidence type="ECO:0000256" key="5">
    <source>
        <dbReference type="HAMAP-Rule" id="MF_00265"/>
    </source>
</evidence>
<dbReference type="EC" id="3.1.-.-" evidence="5"/>
<evidence type="ECO:0000313" key="8">
    <source>
        <dbReference type="Proteomes" id="UP000075663"/>
    </source>
</evidence>
<evidence type="ECO:0000259" key="6">
    <source>
        <dbReference type="Pfam" id="PF01850"/>
    </source>
</evidence>
<accession>A0A150XZS0</accession>
<evidence type="ECO:0000256" key="4">
    <source>
        <dbReference type="ARBA" id="ARBA00022801"/>
    </source>
</evidence>
<dbReference type="InterPro" id="IPR029060">
    <property type="entry name" value="PIN-like_dom_sf"/>
</dbReference>
<protein>
    <recommendedName>
        <fullName evidence="5">Ribonuclease VapC</fullName>
        <shortName evidence="5">RNase VapC</shortName>
        <ecNumber evidence="5">3.1.-.-</ecNumber>
    </recommendedName>
    <alternativeName>
        <fullName evidence="5">Toxin VapC</fullName>
    </alternativeName>
</protein>
<name>A0A150XZS0_9BACT</name>
<dbReference type="AlphaFoldDB" id="A0A150XZS0"/>
<dbReference type="Gene3D" id="3.40.50.1010">
    <property type="entry name" value="5'-nuclease"/>
    <property type="match status" value="1"/>
</dbReference>
<evidence type="ECO:0000256" key="3">
    <source>
        <dbReference type="ARBA" id="ARBA00022723"/>
    </source>
</evidence>
<feature type="domain" description="PIN" evidence="6">
    <location>
        <begin position="7"/>
        <end position="113"/>
    </location>
</feature>
<keyword evidence="2 5" id="KW-0540">Nuclease</keyword>
<dbReference type="InterPro" id="IPR022907">
    <property type="entry name" value="VapC_family"/>
</dbReference>
<keyword evidence="5" id="KW-0800">Toxin</keyword>
<feature type="binding site" evidence="5">
    <location>
        <position position="88"/>
    </location>
    <ligand>
        <name>Mg(2+)</name>
        <dbReference type="ChEBI" id="CHEBI:18420"/>
    </ligand>
</feature>
<evidence type="ECO:0000256" key="2">
    <source>
        <dbReference type="ARBA" id="ARBA00022722"/>
    </source>
</evidence>
<keyword evidence="4 5" id="KW-0378">Hydrolase</keyword>
<dbReference type="GO" id="GO:0000287">
    <property type="term" value="F:magnesium ion binding"/>
    <property type="evidence" value="ECO:0007669"/>
    <property type="project" value="UniProtKB-UniRule"/>
</dbReference>
<evidence type="ECO:0000256" key="1">
    <source>
        <dbReference type="ARBA" id="ARBA00022649"/>
    </source>
</evidence>
<comment type="function">
    <text evidence="5">Toxic component of a toxin-antitoxin (TA) system. An RNase.</text>
</comment>
<comment type="caution">
    <text evidence="7">The sequence shown here is derived from an EMBL/GenBank/DDBJ whole genome shotgun (WGS) entry which is preliminary data.</text>
</comment>
<gene>
    <name evidence="5" type="primary">vapC</name>
    <name evidence="7" type="ORF">AWW67_04035</name>
</gene>